<evidence type="ECO:0000313" key="5">
    <source>
        <dbReference type="EMBL" id="MEY8245789.1"/>
    </source>
</evidence>
<dbReference type="Gene3D" id="1.10.443.10">
    <property type="entry name" value="Intergrase catalytic core"/>
    <property type="match status" value="1"/>
</dbReference>
<comment type="caution">
    <text evidence="5">The sequence shown here is derived from an EMBL/GenBank/DDBJ whole genome shotgun (WGS) entry which is preliminary data.</text>
</comment>
<dbReference type="InterPro" id="IPR025269">
    <property type="entry name" value="SAM-like_dom"/>
</dbReference>
<dbReference type="Pfam" id="PF17293">
    <property type="entry name" value="Arm-DNA-bind_5"/>
    <property type="match status" value="1"/>
</dbReference>
<evidence type="ECO:0000256" key="1">
    <source>
        <dbReference type="ARBA" id="ARBA00008857"/>
    </source>
</evidence>
<dbReference type="InterPro" id="IPR010998">
    <property type="entry name" value="Integrase_recombinase_N"/>
</dbReference>
<keyword evidence="6" id="KW-1185">Reference proteome</keyword>
<evidence type="ECO:0000259" key="4">
    <source>
        <dbReference type="PROSITE" id="PS51898"/>
    </source>
</evidence>
<gene>
    <name evidence="5" type="ORF">AAK873_09215</name>
</gene>
<reference evidence="5 6" key="1">
    <citation type="submission" date="2024-03" db="EMBL/GenBank/DDBJ databases">
        <title>Mouse gut bacterial collection (mGBC) of GemPharmatech.</title>
        <authorList>
            <person name="He Y."/>
            <person name="Dong L."/>
            <person name="Wu D."/>
            <person name="Gao X."/>
            <person name="Lin Z."/>
        </authorList>
    </citation>
    <scope>NUCLEOTIDE SEQUENCE [LARGE SCALE GENOMIC DNA]</scope>
    <source>
        <strain evidence="5 6">54-13</strain>
    </source>
</reference>
<dbReference type="Proteomes" id="UP001565200">
    <property type="component" value="Unassembled WGS sequence"/>
</dbReference>
<dbReference type="PROSITE" id="PS51898">
    <property type="entry name" value="TYR_RECOMBINASE"/>
    <property type="match status" value="1"/>
</dbReference>
<dbReference type="InterPro" id="IPR050090">
    <property type="entry name" value="Tyrosine_recombinase_XerCD"/>
</dbReference>
<evidence type="ECO:0000256" key="3">
    <source>
        <dbReference type="ARBA" id="ARBA00023172"/>
    </source>
</evidence>
<evidence type="ECO:0000256" key="2">
    <source>
        <dbReference type="ARBA" id="ARBA00023125"/>
    </source>
</evidence>
<name>A0ABV4CWM2_9BACT</name>
<feature type="domain" description="Tyr recombinase" evidence="4">
    <location>
        <begin position="213"/>
        <end position="384"/>
    </location>
</feature>
<accession>A0ABV4CWM2</accession>
<dbReference type="Pfam" id="PF13102">
    <property type="entry name" value="Phage_int_SAM_5"/>
    <property type="match status" value="1"/>
</dbReference>
<dbReference type="CDD" id="cd01185">
    <property type="entry name" value="INTN1_C_like"/>
    <property type="match status" value="1"/>
</dbReference>
<keyword evidence="3" id="KW-0233">DNA recombination</keyword>
<dbReference type="Pfam" id="PF00589">
    <property type="entry name" value="Phage_integrase"/>
    <property type="match status" value="1"/>
</dbReference>
<comment type="similarity">
    <text evidence="1">Belongs to the 'phage' integrase family.</text>
</comment>
<sequence>MDSPKNKSTRKLKEPVRVRTKKLSDGSESFYLDIYVNGKRSYEFLKMYLLPEVNTKVKEQNRVTRAAVEAIKSQRIIDITNSKAGIRRSVGWQKLLLSDWLATYLANQERKGIRNISGLKSVIRIVSQYGKKSRTRMGDIDKRWALGFIDWLIHDYAQGGKTGEQKTALSKGSAAYYTSQLTAALNAAVRAEILGENPFMLLSSDEKIKKPESNRQFLTIEEVRKLIATGCRLAIVKQAYMFSCYCALRISDVRSLRWKNLICNDGSYMLSIVMKKTSAPIYVPLSKNAMLWFPERGSADEEALIFDGLPTLPTINKVLKGWVKDAGIEKRITYHTSRHTFGTMMMTVGADLYTTSKLMGHADVRTTQIYAKIVDSKKIEAVNMVDKMFEGQ</sequence>
<dbReference type="SUPFAM" id="SSF56349">
    <property type="entry name" value="DNA breaking-rejoining enzymes"/>
    <property type="match status" value="1"/>
</dbReference>
<proteinExistence type="inferred from homology"/>
<dbReference type="RefSeq" id="WP_369863514.1">
    <property type="nucleotide sequence ID" value="NZ_JBCLPP010000023.1"/>
</dbReference>
<dbReference type="InterPro" id="IPR011010">
    <property type="entry name" value="DNA_brk_join_enz"/>
</dbReference>
<dbReference type="InterPro" id="IPR002104">
    <property type="entry name" value="Integrase_catalytic"/>
</dbReference>
<dbReference type="PANTHER" id="PTHR30349">
    <property type="entry name" value="PHAGE INTEGRASE-RELATED"/>
    <property type="match status" value="1"/>
</dbReference>
<evidence type="ECO:0000313" key="6">
    <source>
        <dbReference type="Proteomes" id="UP001565200"/>
    </source>
</evidence>
<dbReference type="Gene3D" id="1.10.150.130">
    <property type="match status" value="1"/>
</dbReference>
<dbReference type="EMBL" id="JBCLPP010000023">
    <property type="protein sequence ID" value="MEY8245789.1"/>
    <property type="molecule type" value="Genomic_DNA"/>
</dbReference>
<keyword evidence="2" id="KW-0238">DNA-binding</keyword>
<dbReference type="PANTHER" id="PTHR30349:SF64">
    <property type="entry name" value="PROPHAGE INTEGRASE INTD-RELATED"/>
    <property type="match status" value="1"/>
</dbReference>
<dbReference type="InterPro" id="IPR013762">
    <property type="entry name" value="Integrase-like_cat_sf"/>
</dbReference>
<organism evidence="5 6">
    <name type="scientific">Heminiphilus faecis</name>
    <dbReference type="NCBI Taxonomy" id="2601703"/>
    <lineage>
        <taxon>Bacteria</taxon>
        <taxon>Pseudomonadati</taxon>
        <taxon>Bacteroidota</taxon>
        <taxon>Bacteroidia</taxon>
        <taxon>Bacteroidales</taxon>
        <taxon>Muribaculaceae</taxon>
        <taxon>Heminiphilus</taxon>
    </lineage>
</organism>
<protein>
    <submittedName>
        <fullName evidence="5">Tyrosine-type recombinase/integrase</fullName>
    </submittedName>
</protein>
<dbReference type="InterPro" id="IPR035386">
    <property type="entry name" value="Arm-DNA-bind_5"/>
</dbReference>